<dbReference type="AlphaFoldDB" id="A0A419RX21"/>
<dbReference type="EMBL" id="RAHX01000001">
    <property type="protein sequence ID" value="RJY10301.1"/>
    <property type="molecule type" value="Genomic_DNA"/>
</dbReference>
<organism evidence="2 3">
    <name type="scientific">Aurantiacibacter aquimixticola</name>
    <dbReference type="NCBI Taxonomy" id="1958945"/>
    <lineage>
        <taxon>Bacteria</taxon>
        <taxon>Pseudomonadati</taxon>
        <taxon>Pseudomonadota</taxon>
        <taxon>Alphaproteobacteria</taxon>
        <taxon>Sphingomonadales</taxon>
        <taxon>Erythrobacteraceae</taxon>
        <taxon>Aurantiacibacter</taxon>
    </lineage>
</organism>
<evidence type="ECO:0000313" key="3">
    <source>
        <dbReference type="Proteomes" id="UP000285232"/>
    </source>
</evidence>
<proteinExistence type="predicted"/>
<reference evidence="2 3" key="1">
    <citation type="journal article" date="2017" name="Int. J. Syst. Evol. Microbiol.">
        <title>Erythrobacter aquimixticola sp. nov., isolated from the junction between the ocean and a freshwater spring.</title>
        <authorList>
            <person name="Park S."/>
            <person name="Jung Y.T."/>
            <person name="Choi S.J."/>
            <person name="Yoon J.H."/>
        </authorList>
    </citation>
    <scope>NUCLEOTIDE SEQUENCE [LARGE SCALE GENOMIC DNA]</scope>
    <source>
        <strain evidence="2 3">JSSK-14</strain>
    </source>
</reference>
<comment type="caution">
    <text evidence="2">The sequence shown here is derived from an EMBL/GenBank/DDBJ whole genome shotgun (WGS) entry which is preliminary data.</text>
</comment>
<keyword evidence="1" id="KW-0812">Transmembrane</keyword>
<evidence type="ECO:0000313" key="2">
    <source>
        <dbReference type="EMBL" id="RJY10301.1"/>
    </source>
</evidence>
<protein>
    <submittedName>
        <fullName evidence="2">Uncharacterized protein</fullName>
    </submittedName>
</protein>
<dbReference type="Proteomes" id="UP000285232">
    <property type="component" value="Unassembled WGS sequence"/>
</dbReference>
<keyword evidence="1" id="KW-0472">Membrane</keyword>
<sequence>MTGTEPWFEPKAFGYGAGLPCAWQGWVLLVAYLASVIFIAMSAQRIGLVVSMAAILALTIPFLWLAKRHTRGGWRWRG</sequence>
<keyword evidence="3" id="KW-1185">Reference proteome</keyword>
<evidence type="ECO:0000256" key="1">
    <source>
        <dbReference type="SAM" id="Phobius"/>
    </source>
</evidence>
<gene>
    <name evidence="2" type="ORF">D6201_08685</name>
</gene>
<feature type="transmembrane region" description="Helical" evidence="1">
    <location>
        <begin position="46"/>
        <end position="66"/>
    </location>
</feature>
<feature type="transmembrane region" description="Helical" evidence="1">
    <location>
        <begin position="12"/>
        <end position="40"/>
    </location>
</feature>
<dbReference type="OrthoDB" id="7862423at2"/>
<accession>A0A419RX21</accession>
<name>A0A419RX21_9SPHN</name>
<keyword evidence="1" id="KW-1133">Transmembrane helix</keyword>